<evidence type="ECO:0000256" key="1">
    <source>
        <dbReference type="PROSITE-ProRule" id="PRU00169"/>
    </source>
</evidence>
<protein>
    <recommendedName>
        <fullName evidence="2">Response regulatory domain-containing protein</fullName>
    </recommendedName>
</protein>
<feature type="domain" description="Response regulatory" evidence="2">
    <location>
        <begin position="2"/>
        <end position="117"/>
    </location>
</feature>
<dbReference type="InterPro" id="IPR001789">
    <property type="entry name" value="Sig_transdc_resp-reg_receiver"/>
</dbReference>
<dbReference type="AlphaFoldDB" id="A0A4Q0Y8B2"/>
<dbReference type="SMART" id="SM00448">
    <property type="entry name" value="REC"/>
    <property type="match status" value="1"/>
</dbReference>
<dbReference type="Gene3D" id="3.40.50.2300">
    <property type="match status" value="1"/>
</dbReference>
<reference evidence="3 4" key="1">
    <citation type="submission" date="2017-10" db="EMBL/GenBank/DDBJ databases">
        <title>Genomics of the genus Arcobacter.</title>
        <authorList>
            <person name="Perez-Cataluna A."/>
            <person name="Figueras M.J."/>
        </authorList>
    </citation>
    <scope>NUCLEOTIDE SEQUENCE [LARGE SCALE GENOMIC DNA]</scope>
    <source>
        <strain evidence="3 4">CECT 8993</strain>
    </source>
</reference>
<comment type="caution">
    <text evidence="3">The sequence shown here is derived from an EMBL/GenBank/DDBJ whole genome shotgun (WGS) entry which is preliminary data.</text>
</comment>
<keyword evidence="1" id="KW-0597">Phosphoprotein</keyword>
<feature type="modified residue" description="4-aspartylphosphate" evidence="1">
    <location>
        <position position="52"/>
    </location>
</feature>
<organism evidence="3 4">
    <name type="scientific">Halarcobacter ebronensis</name>
    <dbReference type="NCBI Taxonomy" id="1462615"/>
    <lineage>
        <taxon>Bacteria</taxon>
        <taxon>Pseudomonadati</taxon>
        <taxon>Campylobacterota</taxon>
        <taxon>Epsilonproteobacteria</taxon>
        <taxon>Campylobacterales</taxon>
        <taxon>Arcobacteraceae</taxon>
        <taxon>Halarcobacter</taxon>
    </lineage>
</organism>
<dbReference type="Proteomes" id="UP000290172">
    <property type="component" value="Unassembled WGS sequence"/>
</dbReference>
<name>A0A4Q0Y8B2_9BACT</name>
<evidence type="ECO:0000313" key="3">
    <source>
        <dbReference type="EMBL" id="RXJ66466.1"/>
    </source>
</evidence>
<dbReference type="SUPFAM" id="SSF52172">
    <property type="entry name" value="CheY-like"/>
    <property type="match status" value="1"/>
</dbReference>
<dbReference type="GO" id="GO:0000160">
    <property type="term" value="P:phosphorelay signal transduction system"/>
    <property type="evidence" value="ECO:0007669"/>
    <property type="project" value="InterPro"/>
</dbReference>
<evidence type="ECO:0000259" key="2">
    <source>
        <dbReference type="PROSITE" id="PS50110"/>
    </source>
</evidence>
<gene>
    <name evidence="3" type="ORF">CRV08_12670</name>
</gene>
<dbReference type="Pfam" id="PF00072">
    <property type="entry name" value="Response_reg"/>
    <property type="match status" value="1"/>
</dbReference>
<dbReference type="PROSITE" id="PS50110">
    <property type="entry name" value="RESPONSE_REGULATORY"/>
    <property type="match status" value="1"/>
</dbReference>
<dbReference type="PANTHER" id="PTHR43228:SF1">
    <property type="entry name" value="TWO-COMPONENT RESPONSE REGULATOR ARR22"/>
    <property type="match status" value="1"/>
</dbReference>
<dbReference type="EMBL" id="PDKJ01000014">
    <property type="protein sequence ID" value="RXJ66466.1"/>
    <property type="molecule type" value="Genomic_DNA"/>
</dbReference>
<proteinExistence type="predicted"/>
<sequence length="118" mass="13416">MKFLIVDDSKVSREKISKILMQLGYEVVGEAKDGLEALRKTKELSPTFITMDFEMPNMKGDEASKKILALFPNVKIIVITSVVNKRELHSMHEIGVKKILKKPITKESLDLALLEFKK</sequence>
<dbReference type="RefSeq" id="WP_128982687.1">
    <property type="nucleotide sequence ID" value="NZ_PDKJ01000014.1"/>
</dbReference>
<dbReference type="InterPro" id="IPR011006">
    <property type="entry name" value="CheY-like_superfamily"/>
</dbReference>
<dbReference type="PANTHER" id="PTHR43228">
    <property type="entry name" value="TWO-COMPONENT RESPONSE REGULATOR"/>
    <property type="match status" value="1"/>
</dbReference>
<accession>A0A4Q0Y8B2</accession>
<dbReference type="InterPro" id="IPR052048">
    <property type="entry name" value="ST_Response_Regulator"/>
</dbReference>
<evidence type="ECO:0000313" key="4">
    <source>
        <dbReference type="Proteomes" id="UP000290172"/>
    </source>
</evidence>